<evidence type="ECO:0000259" key="2">
    <source>
        <dbReference type="Pfam" id="PF07589"/>
    </source>
</evidence>
<keyword evidence="4" id="KW-1185">Reference proteome</keyword>
<dbReference type="Proteomes" id="UP001158049">
    <property type="component" value="Unassembled WGS sequence"/>
</dbReference>
<comment type="caution">
    <text evidence="3">The sequence shown here is derived from an EMBL/GenBank/DDBJ whole genome shotgun (WGS) entry which is preliminary data.</text>
</comment>
<dbReference type="RefSeq" id="WP_283442091.1">
    <property type="nucleotide sequence ID" value="NZ_FXUL01000005.1"/>
</dbReference>
<reference evidence="3 4" key="1">
    <citation type="submission" date="2017-05" db="EMBL/GenBank/DDBJ databases">
        <authorList>
            <person name="Varghese N."/>
            <person name="Submissions S."/>
        </authorList>
    </citation>
    <scope>NUCLEOTIDE SEQUENCE [LARGE SCALE GENOMIC DNA]</scope>
    <source>
        <strain evidence="3 4">DSM 26001</strain>
    </source>
</reference>
<dbReference type="Pfam" id="PF07589">
    <property type="entry name" value="PEP-CTERM"/>
    <property type="match status" value="1"/>
</dbReference>
<sequence>MNRYLKSMLCTAALAAFSAPAAADTITFAGAGTTIGNGAPAQRVDVSAEAIFDISGDLLTVTLRNTSGPNNKTDTAKNTLTGVFWDLSGDPRLTTVSAQLASGSSIYNPGVCSSTCDGATDLSGEFGYQERDFAGEADRGIASANYLQTGLQGNIGNFNNNGAGPNLDDPRNINGINFGIISNAAGFNPNEALGDVPLVQDAAVFTLRGVNGLTIADIAHVSFQFGTIESDFNLPANQVPEPLTGALLGVGLLGMAAVRRRRA</sequence>
<dbReference type="InterPro" id="IPR013424">
    <property type="entry name" value="Ice-binding_C"/>
</dbReference>
<name>A0ABY1Q3M3_9BURK</name>
<evidence type="ECO:0000256" key="1">
    <source>
        <dbReference type="SAM" id="SignalP"/>
    </source>
</evidence>
<dbReference type="EMBL" id="FXUL01000005">
    <property type="protein sequence ID" value="SMP58300.1"/>
    <property type="molecule type" value="Genomic_DNA"/>
</dbReference>
<accession>A0ABY1Q3M3</accession>
<dbReference type="NCBIfam" id="TIGR02595">
    <property type="entry name" value="PEP_CTERM"/>
    <property type="match status" value="1"/>
</dbReference>
<evidence type="ECO:0000313" key="4">
    <source>
        <dbReference type="Proteomes" id="UP001158049"/>
    </source>
</evidence>
<evidence type="ECO:0000313" key="3">
    <source>
        <dbReference type="EMBL" id="SMP58300.1"/>
    </source>
</evidence>
<dbReference type="NCBIfam" id="NF045504">
    <property type="entry name" value="Xrt_dep_XDD4"/>
    <property type="match status" value="1"/>
</dbReference>
<feature type="chain" id="PRO_5046445919" evidence="1">
    <location>
        <begin position="24"/>
        <end position="263"/>
    </location>
</feature>
<keyword evidence="1" id="KW-0732">Signal</keyword>
<organism evidence="3 4">
    <name type="scientific">Noviherbaspirillum suwonense</name>
    <dbReference type="NCBI Taxonomy" id="1224511"/>
    <lineage>
        <taxon>Bacteria</taxon>
        <taxon>Pseudomonadati</taxon>
        <taxon>Pseudomonadota</taxon>
        <taxon>Betaproteobacteria</taxon>
        <taxon>Burkholderiales</taxon>
        <taxon>Oxalobacteraceae</taxon>
        <taxon>Noviherbaspirillum</taxon>
    </lineage>
</organism>
<feature type="signal peptide" evidence="1">
    <location>
        <begin position="1"/>
        <end position="23"/>
    </location>
</feature>
<gene>
    <name evidence="3" type="ORF">SAMN06295970_105233</name>
</gene>
<proteinExistence type="predicted"/>
<dbReference type="InterPro" id="IPR054644">
    <property type="entry name" value="Xrt_dep_XDD4"/>
</dbReference>
<feature type="domain" description="Ice-binding protein C-terminal" evidence="2">
    <location>
        <begin position="238"/>
        <end position="261"/>
    </location>
</feature>
<protein>
    <submittedName>
        <fullName evidence="3">PEP-CTERM protein-sorting domain-containing protein</fullName>
    </submittedName>
</protein>